<accession>A0A0A9YM12</accession>
<evidence type="ECO:0000256" key="1">
    <source>
        <dbReference type="ARBA" id="ARBA00022574"/>
    </source>
</evidence>
<dbReference type="Gene3D" id="2.130.10.10">
    <property type="entry name" value="YVTN repeat-like/Quinoprotein amine dehydrogenase"/>
    <property type="match status" value="2"/>
</dbReference>
<feature type="region of interest" description="Disordered" evidence="4">
    <location>
        <begin position="432"/>
        <end position="472"/>
    </location>
</feature>
<dbReference type="GO" id="GO:0006261">
    <property type="term" value="P:DNA-templated DNA replication"/>
    <property type="evidence" value="ECO:0007669"/>
    <property type="project" value="TreeGrafter"/>
</dbReference>
<dbReference type="GO" id="GO:0120330">
    <property type="term" value="C:rixosome complex"/>
    <property type="evidence" value="ECO:0007669"/>
    <property type="project" value="TreeGrafter"/>
</dbReference>
<gene>
    <name evidence="5" type="primary">WDR18</name>
    <name evidence="5" type="ORF">CM83_59508</name>
</gene>
<evidence type="ECO:0000256" key="2">
    <source>
        <dbReference type="ARBA" id="ARBA00022737"/>
    </source>
</evidence>
<sequence length="472" mass="51872">MECVNAIVCTTMDQTNPATIWDSKTGTLIAHFRGKGSIPRHCISISGGYLYASERGKPLIHCWPLNKQHCESRRLIAPGKIECFDFSPDSTHAAVAVSEKLHLYQLSSGRLLGIGAKHYQPISVVKFNDTNNLIACGGLDGMITVWTLANLIQGSDPLFSSMDHNLPISDLTFTSGSLRSRVLSVSADFSCKIFEVASGKLLLSIAFPARPTCLALAPNETAVFIGNSEGGIFEVNLFDKSRKTAEYHQPTEDKDSVFAGHEKQVSCIAVSRDSIYLISGSHDETIRVWHIESHQCVRKMSQRGAVTNLMFRVFSSWNFATGFKPPLVAHSFINPSNEEAHNDTSFEIMVKDDQLLDQILPTSSTCGIPQLSASVATPSGVTSSDQEAHLKLEIEKLKTVNNQMYRFAVKAILNGPSGVANDSVVPFSNVKVRLPNKKKKKVKGSQNDKRPKKDKTKRKKQKIVKSGKVNQP</sequence>
<dbReference type="SMART" id="SM00320">
    <property type="entry name" value="WD40"/>
    <property type="match status" value="4"/>
</dbReference>
<evidence type="ECO:0000313" key="5">
    <source>
        <dbReference type="EMBL" id="JAG32651.1"/>
    </source>
</evidence>
<evidence type="ECO:0000256" key="4">
    <source>
        <dbReference type="SAM" id="MobiDB-lite"/>
    </source>
</evidence>
<keyword evidence="2" id="KW-0677">Repeat</keyword>
<dbReference type="PROSITE" id="PS50294">
    <property type="entry name" value="WD_REPEATS_REGION"/>
    <property type="match status" value="2"/>
</dbReference>
<name>A0A0A9YM12_LYGHE</name>
<dbReference type="Pfam" id="PF00400">
    <property type="entry name" value="WD40"/>
    <property type="match status" value="2"/>
</dbReference>
<protein>
    <submittedName>
        <fullName evidence="5">WD repeat-containing protein 18</fullName>
    </submittedName>
</protein>
<dbReference type="EMBL" id="GBHO01010953">
    <property type="protein sequence ID" value="JAG32651.1"/>
    <property type="molecule type" value="Transcribed_RNA"/>
</dbReference>
<feature type="repeat" description="WD" evidence="3">
    <location>
        <begin position="115"/>
        <end position="148"/>
    </location>
</feature>
<reference evidence="5" key="2">
    <citation type="submission" date="2014-07" db="EMBL/GenBank/DDBJ databases">
        <authorList>
            <person name="Hull J."/>
        </authorList>
    </citation>
    <scope>NUCLEOTIDE SEQUENCE</scope>
</reference>
<dbReference type="InterPro" id="IPR036322">
    <property type="entry name" value="WD40_repeat_dom_sf"/>
</dbReference>
<feature type="compositionally biased region" description="Basic residues" evidence="4">
    <location>
        <begin position="452"/>
        <end position="465"/>
    </location>
</feature>
<dbReference type="PROSITE" id="PS50082">
    <property type="entry name" value="WD_REPEATS_2"/>
    <property type="match status" value="2"/>
</dbReference>
<dbReference type="InterPro" id="IPR045227">
    <property type="entry name" value="WDR18/Ipi3/RID3"/>
</dbReference>
<dbReference type="InterPro" id="IPR015943">
    <property type="entry name" value="WD40/YVTN_repeat-like_dom_sf"/>
</dbReference>
<evidence type="ECO:0000256" key="3">
    <source>
        <dbReference type="PROSITE-ProRule" id="PRU00221"/>
    </source>
</evidence>
<feature type="repeat" description="WD" evidence="3">
    <location>
        <begin position="258"/>
        <end position="299"/>
    </location>
</feature>
<reference evidence="5" key="1">
    <citation type="journal article" date="2014" name="PLoS ONE">
        <title>Transcriptome-Based Identification of ABC Transporters in the Western Tarnished Plant Bug Lygus hesperus.</title>
        <authorList>
            <person name="Hull J.J."/>
            <person name="Chaney K."/>
            <person name="Geib S.M."/>
            <person name="Fabrick J.A."/>
            <person name="Brent C.S."/>
            <person name="Walsh D."/>
            <person name="Lavine L.C."/>
        </authorList>
    </citation>
    <scope>NUCLEOTIDE SEQUENCE</scope>
</reference>
<dbReference type="PANTHER" id="PTHR18763:SF0">
    <property type="entry name" value="WD REPEAT-CONTAINING PROTEIN 18"/>
    <property type="match status" value="1"/>
</dbReference>
<dbReference type="InterPro" id="IPR001680">
    <property type="entry name" value="WD40_rpt"/>
</dbReference>
<proteinExistence type="predicted"/>
<dbReference type="PANTHER" id="PTHR18763">
    <property type="entry name" value="WD-REPEAT PROTEIN 18"/>
    <property type="match status" value="1"/>
</dbReference>
<dbReference type="GO" id="GO:0006364">
    <property type="term" value="P:rRNA processing"/>
    <property type="evidence" value="ECO:0007669"/>
    <property type="project" value="TreeGrafter"/>
</dbReference>
<dbReference type="AlphaFoldDB" id="A0A0A9YM12"/>
<dbReference type="GO" id="GO:0005656">
    <property type="term" value="C:nuclear pre-replicative complex"/>
    <property type="evidence" value="ECO:0007669"/>
    <property type="project" value="TreeGrafter"/>
</dbReference>
<dbReference type="SUPFAM" id="SSF50978">
    <property type="entry name" value="WD40 repeat-like"/>
    <property type="match status" value="1"/>
</dbReference>
<organism evidence="5">
    <name type="scientific">Lygus hesperus</name>
    <name type="common">Western plant bug</name>
    <dbReference type="NCBI Taxonomy" id="30085"/>
    <lineage>
        <taxon>Eukaryota</taxon>
        <taxon>Metazoa</taxon>
        <taxon>Ecdysozoa</taxon>
        <taxon>Arthropoda</taxon>
        <taxon>Hexapoda</taxon>
        <taxon>Insecta</taxon>
        <taxon>Pterygota</taxon>
        <taxon>Neoptera</taxon>
        <taxon>Paraneoptera</taxon>
        <taxon>Hemiptera</taxon>
        <taxon>Heteroptera</taxon>
        <taxon>Panheteroptera</taxon>
        <taxon>Cimicomorpha</taxon>
        <taxon>Miridae</taxon>
        <taxon>Mirini</taxon>
        <taxon>Lygus</taxon>
    </lineage>
</organism>
<feature type="compositionally biased region" description="Basic residues" evidence="4">
    <location>
        <begin position="434"/>
        <end position="443"/>
    </location>
</feature>
<keyword evidence="1 3" id="KW-0853">WD repeat</keyword>